<comment type="caution">
    <text evidence="10">The sequence shown here is derived from an EMBL/GenBank/DDBJ whole genome shotgun (WGS) entry which is preliminary data.</text>
</comment>
<feature type="binding site" evidence="7">
    <location>
        <begin position="423"/>
        <end position="430"/>
    </location>
    <ligand>
        <name>ATP</name>
        <dbReference type="ChEBI" id="CHEBI:30616"/>
    </ligand>
</feature>
<dbReference type="Gene3D" id="3.40.850.10">
    <property type="entry name" value="Kinesin motor domain"/>
    <property type="match status" value="1"/>
</dbReference>
<dbReference type="GO" id="GO:0005874">
    <property type="term" value="C:microtubule"/>
    <property type="evidence" value="ECO:0007669"/>
    <property type="project" value="UniProtKB-KW"/>
</dbReference>
<comment type="similarity">
    <text evidence="7">Belongs to the TRAFAC class myosin-kinesin ATPase superfamily. Kinesin family.</text>
</comment>
<dbReference type="AlphaFoldDB" id="A0AAV6U9P6"/>
<accession>A0AAV6U9P6</accession>
<evidence type="ECO:0000313" key="10">
    <source>
        <dbReference type="EMBL" id="KAG8180369.1"/>
    </source>
</evidence>
<dbReference type="SMART" id="SM00129">
    <property type="entry name" value="KISc"/>
    <property type="match status" value="1"/>
</dbReference>
<dbReference type="PANTHER" id="PTHR47972">
    <property type="entry name" value="KINESIN-LIKE PROTEIN KLP-3"/>
    <property type="match status" value="1"/>
</dbReference>
<evidence type="ECO:0000256" key="7">
    <source>
        <dbReference type="PROSITE-ProRule" id="PRU00283"/>
    </source>
</evidence>
<dbReference type="InterPro" id="IPR001752">
    <property type="entry name" value="Kinesin_motor_dom"/>
</dbReference>
<dbReference type="InterPro" id="IPR027417">
    <property type="entry name" value="P-loop_NTPase"/>
</dbReference>
<dbReference type="PROSITE" id="PS50067">
    <property type="entry name" value="KINESIN_MOTOR_2"/>
    <property type="match status" value="1"/>
</dbReference>
<keyword evidence="6" id="KW-0963">Cytoplasm</keyword>
<dbReference type="Pfam" id="PF00225">
    <property type="entry name" value="Kinesin"/>
    <property type="match status" value="1"/>
</dbReference>
<dbReference type="GO" id="GO:0005524">
    <property type="term" value="F:ATP binding"/>
    <property type="evidence" value="ECO:0007669"/>
    <property type="project" value="UniProtKB-UniRule"/>
</dbReference>
<keyword evidence="6" id="KW-0206">Cytoskeleton</keyword>
<organism evidence="10 11">
    <name type="scientific">Oedothorax gibbosus</name>
    <dbReference type="NCBI Taxonomy" id="931172"/>
    <lineage>
        <taxon>Eukaryota</taxon>
        <taxon>Metazoa</taxon>
        <taxon>Ecdysozoa</taxon>
        <taxon>Arthropoda</taxon>
        <taxon>Chelicerata</taxon>
        <taxon>Arachnida</taxon>
        <taxon>Araneae</taxon>
        <taxon>Araneomorphae</taxon>
        <taxon>Entelegynae</taxon>
        <taxon>Araneoidea</taxon>
        <taxon>Linyphiidae</taxon>
        <taxon>Erigoninae</taxon>
        <taxon>Oedothorax</taxon>
    </lineage>
</organism>
<feature type="domain" description="Kinesin motor" evidence="9">
    <location>
        <begin position="337"/>
        <end position="676"/>
    </location>
</feature>
<dbReference type="SUPFAM" id="SSF52540">
    <property type="entry name" value="P-loop containing nucleoside triphosphate hydrolases"/>
    <property type="match status" value="1"/>
</dbReference>
<keyword evidence="2" id="KW-0493">Microtubule</keyword>
<proteinExistence type="inferred from homology"/>
<dbReference type="InterPro" id="IPR036961">
    <property type="entry name" value="Kinesin_motor_dom_sf"/>
</dbReference>
<dbReference type="EMBL" id="JAFNEN010000566">
    <property type="protein sequence ID" value="KAG8180369.1"/>
    <property type="molecule type" value="Genomic_DNA"/>
</dbReference>
<sequence length="686" mass="76502">MILIKLKMSRIPPPAFRPVATKINDENKPATFKKPSTIGTLRAGVKRPGDNQVALSEKRQKVAVSGTLKKTFGPSENSRTLVKNAGFSEKAKRAALQPISESVLMRGSMPAMSLSNTLKKPVAAKAKRPAWDLKGRIQDMEEKFQVTQEKNSTLNEQLTIMNEQYNQRIAALESANSMLHKDVEIKSTLTEEASSQVCKLQKELKEKTEMFEKEQKEKDEQLLNIKAENNKLKNELSCLKTQHDNLQNTYQQETTALKNSITTLTCSKAALQAEFSAAELLMENLRNQIKQLTAEKCSKENECESLETRVSELESKLMDEECTRRKLHNTIQELKGNIRVYCRIRPALAEEIGKGMQLASISMPDQKTIELESNENGKATKKYDFSFDSVFPPTASQQEIFEEISQLVQSSIDGYNVCIFAYGQTGSGKTYTMEGPGNVVDFFSSESEGQVGMIPRSVKQIFACIENLEPRGWRYRVEALFLEIYNERIQDLLSSDSQNLKCDIIKSAGKGNDCLLSNVTASPVTSVDEVYSLLNKARINRVVAATKCNEHSSRSHYVFQLKIYGANSLTGERCEGILNLVDLAGSERVKDSGSAGNRLTEAKAINKSLSNLGKVIMSLSKKENHIPYRDSKLTHLLANSLGGNSKTLMFVNISPDIENVNESINSLRFATMVNQCNIGTAQKRVK</sequence>
<dbReference type="InterPro" id="IPR027640">
    <property type="entry name" value="Kinesin-like_fam"/>
</dbReference>
<evidence type="ECO:0000256" key="5">
    <source>
        <dbReference type="ARBA" id="ARBA00023175"/>
    </source>
</evidence>
<keyword evidence="11" id="KW-1185">Reference proteome</keyword>
<evidence type="ECO:0000256" key="3">
    <source>
        <dbReference type="ARBA" id="ARBA00022741"/>
    </source>
</evidence>
<reference evidence="10 11" key="1">
    <citation type="journal article" date="2022" name="Nat. Ecol. Evol.">
        <title>A masculinizing supergene underlies an exaggerated male reproductive morph in a spider.</title>
        <authorList>
            <person name="Hendrickx F."/>
            <person name="De Corte Z."/>
            <person name="Sonet G."/>
            <person name="Van Belleghem S.M."/>
            <person name="Kostlbacher S."/>
            <person name="Vangestel C."/>
        </authorList>
    </citation>
    <scope>NUCLEOTIDE SEQUENCE [LARGE SCALE GENOMIC DNA]</scope>
    <source>
        <strain evidence="10">W744_W776</strain>
    </source>
</reference>
<dbReference type="GO" id="GO:0008017">
    <property type="term" value="F:microtubule binding"/>
    <property type="evidence" value="ECO:0007669"/>
    <property type="project" value="InterPro"/>
</dbReference>
<keyword evidence="5 7" id="KW-0505">Motor protein</keyword>
<comment type="subcellular location">
    <subcellularLocation>
        <location evidence="1">Cytoplasm</location>
        <location evidence="1">Cytoskeleton</location>
    </subcellularLocation>
</comment>
<feature type="coiled-coil region" evidence="8">
    <location>
        <begin position="137"/>
        <end position="323"/>
    </location>
</feature>
<evidence type="ECO:0000256" key="2">
    <source>
        <dbReference type="ARBA" id="ARBA00022701"/>
    </source>
</evidence>
<evidence type="ECO:0000256" key="8">
    <source>
        <dbReference type="SAM" id="Coils"/>
    </source>
</evidence>
<name>A0AAV6U9P6_9ARAC</name>
<gene>
    <name evidence="10" type="ORF">JTE90_014248</name>
</gene>
<dbReference type="PANTHER" id="PTHR47972:SF45">
    <property type="entry name" value="PROTEIN CLARET SEGREGATIONAL"/>
    <property type="match status" value="1"/>
</dbReference>
<dbReference type="CDD" id="cd01366">
    <property type="entry name" value="KISc_C_terminal"/>
    <property type="match status" value="1"/>
</dbReference>
<dbReference type="FunFam" id="3.40.850.10:FF:000113">
    <property type="entry name" value="Kinesin-like protein"/>
    <property type="match status" value="1"/>
</dbReference>
<dbReference type="Proteomes" id="UP000827092">
    <property type="component" value="Unassembled WGS sequence"/>
</dbReference>
<evidence type="ECO:0000256" key="6">
    <source>
        <dbReference type="ARBA" id="ARBA00023212"/>
    </source>
</evidence>
<keyword evidence="8" id="KW-0175">Coiled coil</keyword>
<dbReference type="GO" id="GO:0007018">
    <property type="term" value="P:microtubule-based movement"/>
    <property type="evidence" value="ECO:0007669"/>
    <property type="project" value="InterPro"/>
</dbReference>
<evidence type="ECO:0000256" key="1">
    <source>
        <dbReference type="ARBA" id="ARBA00004245"/>
    </source>
</evidence>
<evidence type="ECO:0000256" key="4">
    <source>
        <dbReference type="ARBA" id="ARBA00022840"/>
    </source>
</evidence>
<dbReference type="PRINTS" id="PR00380">
    <property type="entry name" value="KINESINHEAVY"/>
</dbReference>
<dbReference type="GO" id="GO:0003777">
    <property type="term" value="F:microtubule motor activity"/>
    <property type="evidence" value="ECO:0007669"/>
    <property type="project" value="InterPro"/>
</dbReference>
<evidence type="ECO:0000259" key="9">
    <source>
        <dbReference type="PROSITE" id="PS50067"/>
    </source>
</evidence>
<protein>
    <recommendedName>
        <fullName evidence="9">Kinesin motor domain-containing protein</fullName>
    </recommendedName>
</protein>
<keyword evidence="4 7" id="KW-0067">ATP-binding</keyword>
<evidence type="ECO:0000313" key="11">
    <source>
        <dbReference type="Proteomes" id="UP000827092"/>
    </source>
</evidence>
<keyword evidence="3 7" id="KW-0547">Nucleotide-binding</keyword>